<proteinExistence type="predicted"/>
<organism evidence="1 2">
    <name type="scientific">Microbacterium enclense</name>
    <dbReference type="NCBI Taxonomy" id="993073"/>
    <lineage>
        <taxon>Bacteria</taxon>
        <taxon>Bacillati</taxon>
        <taxon>Actinomycetota</taxon>
        <taxon>Actinomycetes</taxon>
        <taxon>Micrococcales</taxon>
        <taxon>Microbacteriaceae</taxon>
        <taxon>Microbacterium</taxon>
    </lineage>
</organism>
<dbReference type="Gene3D" id="3.40.50.620">
    <property type="entry name" value="HUPs"/>
    <property type="match status" value="1"/>
</dbReference>
<dbReference type="PANTHER" id="PTHR38657">
    <property type="entry name" value="SLR1343 PROTEIN"/>
    <property type="match status" value="1"/>
</dbReference>
<accession>A0A443JRV1</accession>
<dbReference type="InterPro" id="IPR036134">
    <property type="entry name" value="Crypto/Photolyase_FAD-like_sf"/>
</dbReference>
<dbReference type="Proteomes" id="UP000285970">
    <property type="component" value="Unassembled WGS sequence"/>
</dbReference>
<dbReference type="Gene3D" id="1.25.40.80">
    <property type="match status" value="1"/>
</dbReference>
<dbReference type="InterPro" id="IPR014729">
    <property type="entry name" value="Rossmann-like_a/b/a_fold"/>
</dbReference>
<dbReference type="Gene3D" id="1.10.10.1710">
    <property type="entry name" value="Deoxyribodipyrimidine photolyase-related"/>
    <property type="match status" value="1"/>
</dbReference>
<protein>
    <submittedName>
        <fullName evidence="1">Cryptochrome/photolyase family protein</fullName>
    </submittedName>
</protein>
<comment type="caution">
    <text evidence="1">The sequence shown here is derived from an EMBL/GenBank/DDBJ whole genome shotgun (WGS) entry which is preliminary data.</text>
</comment>
<reference evidence="1 2" key="1">
    <citation type="journal article" date="2018" name="Front. Microbiol.">
        <title>Novel Insights Into Bacterial Dimethylsulfoniopropionate Catabolism in the East China Sea.</title>
        <authorList>
            <person name="Liu J."/>
            <person name="Liu J."/>
            <person name="Zhang S.H."/>
            <person name="Liang J."/>
            <person name="Lin H."/>
            <person name="Song D."/>
            <person name="Yang G.P."/>
            <person name="Todd J.D."/>
            <person name="Zhang X.H."/>
        </authorList>
    </citation>
    <scope>NUCLEOTIDE SEQUENCE [LARGE SCALE GENOMIC DNA]</scope>
    <source>
        <strain evidence="1 2">ZYFD042</strain>
    </source>
</reference>
<sequence length="492" mass="56071">MPSERGEAAETRVKAALILATQQFAAHPALDDDEVEEFFFIESAPRFAKLPYHRHKIVLLVSAMRHTAARLEAEGRTVRRIALSDDLAFRAGLERLLTERRVTELTWMSDPNRPVDERIAAICAAHDVETDVLPDGLFLTPEDEVDTWFAEHPTPLMEDFYRWQRRRTGILMDGGKPAGRRWNFDADNRKPLPKKGVDIPALPSAEHDDITAAVIAEVDERYPDHPGAASEFWLPVTPEDARAWLEVFVAERLADFGRYEDAMKAGEPFLFHAVISPMLNIGLLTVDEVIAAVTRTDAPLASVEGFVRQVIGWREYMRGMYRAHPKLERVNALHLEKRIEKYWYSGKRMPSDLPVPVRTVLDRVHRWGYAHHIERLMVLGNWFLLQGYAPREVNAWFLALFVDAYDWVMVPNVMGMSQYADGGFVATKPYVSGGAYLQKMGSWWPSAQDAKDSVFTDAYWAFLERHEDVFAGNHRLTLALAQMRKRRDAAGS</sequence>
<dbReference type="InterPro" id="IPR052551">
    <property type="entry name" value="UV-DNA_repair_photolyase"/>
</dbReference>
<dbReference type="GO" id="GO:0016829">
    <property type="term" value="F:lyase activity"/>
    <property type="evidence" value="ECO:0007669"/>
    <property type="project" value="UniProtKB-KW"/>
</dbReference>
<keyword evidence="1" id="KW-0456">Lyase</keyword>
<gene>
    <name evidence="1" type="ORF">D8Y23_00965</name>
</gene>
<dbReference type="Pfam" id="PF04244">
    <property type="entry name" value="DPRP"/>
    <property type="match status" value="1"/>
</dbReference>
<dbReference type="Gene3D" id="1.10.579.10">
    <property type="entry name" value="DNA Cyclobutane Dipyrimidine Photolyase, subunit A, domain 3"/>
    <property type="match status" value="1"/>
</dbReference>
<dbReference type="PANTHER" id="PTHR38657:SF1">
    <property type="entry name" value="SLR1343 PROTEIN"/>
    <property type="match status" value="1"/>
</dbReference>
<dbReference type="InterPro" id="IPR007357">
    <property type="entry name" value="PhrB-like"/>
</dbReference>
<dbReference type="EMBL" id="RBZY01000002">
    <property type="protein sequence ID" value="RWR23248.1"/>
    <property type="molecule type" value="Genomic_DNA"/>
</dbReference>
<evidence type="ECO:0000313" key="1">
    <source>
        <dbReference type="EMBL" id="RWR23248.1"/>
    </source>
</evidence>
<dbReference type="AlphaFoldDB" id="A0A443JRV1"/>
<evidence type="ECO:0000313" key="2">
    <source>
        <dbReference type="Proteomes" id="UP000285970"/>
    </source>
</evidence>
<dbReference type="OrthoDB" id="5288100at2"/>
<name>A0A443JRV1_9MICO</name>
<dbReference type="RefSeq" id="WP_128216306.1">
    <property type="nucleotide sequence ID" value="NZ_RBZY01000002.1"/>
</dbReference>
<dbReference type="SUPFAM" id="SSF48173">
    <property type="entry name" value="Cryptochrome/photolyase FAD-binding domain"/>
    <property type="match status" value="1"/>
</dbReference>